<proteinExistence type="predicted"/>
<keyword evidence="4" id="KW-0378">Hydrolase</keyword>
<feature type="domain" description="ABC transporter" evidence="3">
    <location>
        <begin position="402"/>
        <end position="689"/>
    </location>
</feature>
<dbReference type="GO" id="GO:0016887">
    <property type="term" value="F:ATP hydrolysis activity"/>
    <property type="evidence" value="ECO:0007669"/>
    <property type="project" value="InterPro"/>
</dbReference>
<keyword evidence="5" id="KW-1185">Reference proteome</keyword>
<dbReference type="InterPro" id="IPR003593">
    <property type="entry name" value="AAA+_ATPase"/>
</dbReference>
<dbReference type="InterPro" id="IPR027417">
    <property type="entry name" value="P-loop_NTPase"/>
</dbReference>
<dbReference type="GeneID" id="64591384"/>
<dbReference type="SMART" id="SM00382">
    <property type="entry name" value="AAA"/>
    <property type="match status" value="1"/>
</dbReference>
<dbReference type="SUPFAM" id="SSF52540">
    <property type="entry name" value="P-loop containing nucleoside triphosphate hydrolases"/>
    <property type="match status" value="1"/>
</dbReference>
<evidence type="ECO:0000313" key="4">
    <source>
        <dbReference type="EMBL" id="KAG1797107.1"/>
    </source>
</evidence>
<dbReference type="InterPro" id="IPR039421">
    <property type="entry name" value="Type_1_exporter"/>
</dbReference>
<dbReference type="PROSITE" id="PS50893">
    <property type="entry name" value="ABC_TRANSPORTER_2"/>
    <property type="match status" value="1"/>
</dbReference>
<keyword evidence="1" id="KW-0547">Nucleotide-binding</keyword>
<keyword evidence="2" id="KW-0067">ATP-binding</keyword>
<reference evidence="4" key="1">
    <citation type="journal article" date="2020" name="New Phytol.">
        <title>Comparative genomics reveals dynamic genome evolution in host specialist ectomycorrhizal fungi.</title>
        <authorList>
            <person name="Lofgren L.A."/>
            <person name="Nguyen N.H."/>
            <person name="Vilgalys R."/>
            <person name="Ruytinx J."/>
            <person name="Liao H.L."/>
            <person name="Branco S."/>
            <person name="Kuo A."/>
            <person name="LaButti K."/>
            <person name="Lipzen A."/>
            <person name="Andreopoulos W."/>
            <person name="Pangilinan J."/>
            <person name="Riley R."/>
            <person name="Hundley H."/>
            <person name="Na H."/>
            <person name="Barry K."/>
            <person name="Grigoriev I.V."/>
            <person name="Stajich J.E."/>
            <person name="Kennedy P.G."/>
        </authorList>
    </citation>
    <scope>NUCLEOTIDE SEQUENCE</scope>
    <source>
        <strain evidence="4">S12</strain>
    </source>
</reference>
<dbReference type="RefSeq" id="XP_041162378.1">
    <property type="nucleotide sequence ID" value="XM_041297620.1"/>
</dbReference>
<comment type="caution">
    <text evidence="4">The sequence shown here is derived from an EMBL/GenBank/DDBJ whole genome shotgun (WGS) entry which is preliminary data.</text>
</comment>
<protein>
    <submittedName>
        <fullName evidence="4">P-loop containing nucleoside triphosphate hydrolase protein</fullName>
    </submittedName>
</protein>
<dbReference type="PANTHER" id="PTHR43394">
    <property type="entry name" value="ATP-DEPENDENT PERMEASE MDL1, MITOCHONDRIAL"/>
    <property type="match status" value="1"/>
</dbReference>
<dbReference type="Gene3D" id="3.40.50.300">
    <property type="entry name" value="P-loop containing nucleotide triphosphate hydrolases"/>
    <property type="match status" value="1"/>
</dbReference>
<dbReference type="Proteomes" id="UP000719766">
    <property type="component" value="Unassembled WGS sequence"/>
</dbReference>
<gene>
    <name evidence="4" type="ORF">HD556DRAFT_1233778</name>
</gene>
<sequence length="696" mass="78637">MNAHAGDFDHQDARRFKHTRIGIWDLYEERQSRIRVSPISNMYAPIIYNVPLLVRMFKDVLRTIAPPCNVPFTFIYHCQLISHQVESVMEARTVDTTVLVHFAAAHTICAVAMRFLRYSRDCMMPRLSLYIKQSYNERMLLSAARLDLPAFETLYHSYTVQELSCGLAHWYTSSIWDTIEMLTDIAMILIRLLSHLLVLSTVMWEQQDGLLLVVLSFLQYLLPWDSTGKTVVGSLVWAATTTNENLTCMQSLKGLITGPSYRREFVAGNFSEHISARFREASQRIGHDAVEFPELKRFRPFKDCLSITFIIRETMHVLPQVVFSLRVVKNPMTTPVSLASLIWIKQAFDPSYFSISSMFSTLATNLTRIRGVYELEKIQNQVVDGTEPFPENKQSLANGISVEFKNVSFQYPGRDRCALRNVSFKIEAGQLCVVVGVNGSGKSTILNLISRIYDPTEGTILIDDRDIKTLKLADLRAAMSILFQDYSQFPLSMRENIGLGNPALAHEDDKVREAARLGGAEDFIDELPDGFDTYLNRVVDDYHGDLPEGTTKLFGHPADSSSRNVIGGVHVTGAPGIQISRGQAQRLAISRTFMRSLVSETSESSAGMMLFDEPSASLDPTAEHGALSYLFEHLRKLRGNKTMIFSTHRFGNLTQYADLILYIDETVQEKGTHGELMKKGGEYARIWNLQAKSFIQ</sequence>
<dbReference type="AlphaFoldDB" id="A0A9P7DKL2"/>
<dbReference type="Pfam" id="PF00005">
    <property type="entry name" value="ABC_tran"/>
    <property type="match status" value="1"/>
</dbReference>
<evidence type="ECO:0000313" key="5">
    <source>
        <dbReference type="Proteomes" id="UP000719766"/>
    </source>
</evidence>
<evidence type="ECO:0000256" key="1">
    <source>
        <dbReference type="ARBA" id="ARBA00022741"/>
    </source>
</evidence>
<dbReference type="OrthoDB" id="6500128at2759"/>
<accession>A0A9P7DKL2</accession>
<evidence type="ECO:0000256" key="2">
    <source>
        <dbReference type="ARBA" id="ARBA00022840"/>
    </source>
</evidence>
<evidence type="ECO:0000259" key="3">
    <source>
        <dbReference type="PROSITE" id="PS50893"/>
    </source>
</evidence>
<dbReference type="GO" id="GO:0005524">
    <property type="term" value="F:ATP binding"/>
    <property type="evidence" value="ECO:0007669"/>
    <property type="project" value="UniProtKB-KW"/>
</dbReference>
<dbReference type="GO" id="GO:0015421">
    <property type="term" value="F:ABC-type oligopeptide transporter activity"/>
    <property type="evidence" value="ECO:0007669"/>
    <property type="project" value="TreeGrafter"/>
</dbReference>
<dbReference type="PANTHER" id="PTHR43394:SF1">
    <property type="entry name" value="ATP-BINDING CASSETTE SUB-FAMILY B MEMBER 10, MITOCHONDRIAL"/>
    <property type="match status" value="1"/>
</dbReference>
<dbReference type="InterPro" id="IPR003439">
    <property type="entry name" value="ABC_transporter-like_ATP-bd"/>
</dbReference>
<dbReference type="EMBL" id="JABBWE010000017">
    <property type="protein sequence ID" value="KAG1797107.1"/>
    <property type="molecule type" value="Genomic_DNA"/>
</dbReference>
<name>A0A9P7DKL2_9AGAM</name>
<organism evidence="4 5">
    <name type="scientific">Suillus plorans</name>
    <dbReference type="NCBI Taxonomy" id="116603"/>
    <lineage>
        <taxon>Eukaryota</taxon>
        <taxon>Fungi</taxon>
        <taxon>Dikarya</taxon>
        <taxon>Basidiomycota</taxon>
        <taxon>Agaricomycotina</taxon>
        <taxon>Agaricomycetes</taxon>
        <taxon>Agaricomycetidae</taxon>
        <taxon>Boletales</taxon>
        <taxon>Suillineae</taxon>
        <taxon>Suillaceae</taxon>
        <taxon>Suillus</taxon>
    </lineage>
</organism>